<dbReference type="EnsemblPlants" id="AUR62022588-RA">
    <property type="protein sequence ID" value="AUR62022588-RA:cds"/>
    <property type="gene ID" value="AUR62022588"/>
</dbReference>
<sequence>MAQHYPNLVGSLVVSGSVAALSESISSGCLERIGFASWTDFLMPDSAQGAKVLLDVGSYDLPWMPDFFYKHYCQIMFSNRKERVELLDALVVKDEDAYNHQFQQLSVDEAYKMIEEVAKHYAYGGDKRQGQPKKGGKHDLEAIDLIASKVDMLARKLDQVNNVPGSSSPQVMSCETCGGNDHLASYCNTTTEHVASL</sequence>
<reference evidence="1" key="1">
    <citation type="journal article" date="2017" name="Nature">
        <title>The genome of Chenopodium quinoa.</title>
        <authorList>
            <person name="Jarvis D.E."/>
            <person name="Ho Y.S."/>
            <person name="Lightfoot D.J."/>
            <person name="Schmoeckel S.M."/>
            <person name="Li B."/>
            <person name="Borm T.J.A."/>
            <person name="Ohyanagi H."/>
            <person name="Mineta K."/>
            <person name="Michell C.T."/>
            <person name="Saber N."/>
            <person name="Kharbatia N.M."/>
            <person name="Rupper R.R."/>
            <person name="Sharp A.R."/>
            <person name="Dally N."/>
            <person name="Boughton B.A."/>
            <person name="Woo Y.H."/>
            <person name="Gao G."/>
            <person name="Schijlen E.G.W.M."/>
            <person name="Guo X."/>
            <person name="Momin A.A."/>
            <person name="Negrao S."/>
            <person name="Al-Babili S."/>
            <person name="Gehring C."/>
            <person name="Roessner U."/>
            <person name="Jung C."/>
            <person name="Murphy K."/>
            <person name="Arold S.T."/>
            <person name="Gojobori T."/>
            <person name="van der Linden C.G."/>
            <person name="van Loo E.N."/>
            <person name="Jellen E.N."/>
            <person name="Maughan P.J."/>
            <person name="Tester M."/>
        </authorList>
    </citation>
    <scope>NUCLEOTIDE SEQUENCE [LARGE SCALE GENOMIC DNA]</scope>
    <source>
        <strain evidence="1">cv. PI 614886</strain>
    </source>
</reference>
<dbReference type="Proteomes" id="UP000596660">
    <property type="component" value="Unplaced"/>
</dbReference>
<protein>
    <submittedName>
        <fullName evidence="1">Uncharacterized protein</fullName>
    </submittedName>
</protein>
<keyword evidence="2" id="KW-1185">Reference proteome</keyword>
<organism evidence="1 2">
    <name type="scientific">Chenopodium quinoa</name>
    <name type="common">Quinoa</name>
    <dbReference type="NCBI Taxonomy" id="63459"/>
    <lineage>
        <taxon>Eukaryota</taxon>
        <taxon>Viridiplantae</taxon>
        <taxon>Streptophyta</taxon>
        <taxon>Embryophyta</taxon>
        <taxon>Tracheophyta</taxon>
        <taxon>Spermatophyta</taxon>
        <taxon>Magnoliopsida</taxon>
        <taxon>eudicotyledons</taxon>
        <taxon>Gunneridae</taxon>
        <taxon>Pentapetalae</taxon>
        <taxon>Caryophyllales</taxon>
        <taxon>Chenopodiaceae</taxon>
        <taxon>Chenopodioideae</taxon>
        <taxon>Atripliceae</taxon>
        <taxon>Chenopodium</taxon>
    </lineage>
</organism>
<proteinExistence type="predicted"/>
<evidence type="ECO:0000313" key="2">
    <source>
        <dbReference type="Proteomes" id="UP000596660"/>
    </source>
</evidence>
<dbReference type="AlphaFoldDB" id="A0A803M2Z0"/>
<dbReference type="Gramene" id="AUR62022588-RA">
    <property type="protein sequence ID" value="AUR62022588-RA:cds"/>
    <property type="gene ID" value="AUR62022588"/>
</dbReference>
<name>A0A803M2Z0_CHEQI</name>
<dbReference type="PANTHER" id="PTHR43139:SF61">
    <property type="entry name" value="ALPHA_BETA-HYDROLASES SUPERFAMILY PROTEIN"/>
    <property type="match status" value="1"/>
</dbReference>
<evidence type="ECO:0000313" key="1">
    <source>
        <dbReference type="EnsemblPlants" id="AUR62022588-RA:cds"/>
    </source>
</evidence>
<dbReference type="InterPro" id="IPR052370">
    <property type="entry name" value="Meta-cleavage_hydrolase"/>
</dbReference>
<accession>A0A803M2Z0</accession>
<dbReference type="PANTHER" id="PTHR43139">
    <property type="entry name" value="SI:DKEY-122A22.2"/>
    <property type="match status" value="1"/>
</dbReference>
<reference evidence="1" key="2">
    <citation type="submission" date="2021-03" db="UniProtKB">
        <authorList>
            <consortium name="EnsemblPlants"/>
        </authorList>
    </citation>
    <scope>IDENTIFICATION</scope>
</reference>